<dbReference type="Gene3D" id="1.25.40.10">
    <property type="entry name" value="Tetratricopeptide repeat domain"/>
    <property type="match status" value="1"/>
</dbReference>
<dbReference type="STRING" id="555088.DealDRAFT_0640"/>
<dbReference type="InterPro" id="IPR049078">
    <property type="entry name" value="T7SS_EccA1-like_N"/>
</dbReference>
<feature type="domain" description="ESX-1 secretion system protein EccA1-like N-terminal" evidence="1">
    <location>
        <begin position="87"/>
        <end position="260"/>
    </location>
</feature>
<reference evidence="2 3" key="1">
    <citation type="submission" date="2009-02" db="EMBL/GenBank/DDBJ databases">
        <title>Sequencing of the draft genome and assembly of Dethiobacter alkaliphilus AHT 1.</title>
        <authorList>
            <consortium name="US DOE Joint Genome Institute (JGI-PGF)"/>
            <person name="Lucas S."/>
            <person name="Copeland A."/>
            <person name="Lapidus A."/>
            <person name="Glavina del Rio T."/>
            <person name="Dalin E."/>
            <person name="Tice H."/>
            <person name="Bruce D."/>
            <person name="Goodwin L."/>
            <person name="Pitluck S."/>
            <person name="Larimer F."/>
            <person name="Land M.L."/>
            <person name="Hauser L."/>
            <person name="Muyzer G."/>
        </authorList>
    </citation>
    <scope>NUCLEOTIDE SEQUENCE [LARGE SCALE GENOMIC DNA]</scope>
    <source>
        <strain evidence="2 3">AHT 1</strain>
    </source>
</reference>
<dbReference type="Pfam" id="PF21545">
    <property type="entry name" value="T7SS_EccA1_N"/>
    <property type="match status" value="1"/>
</dbReference>
<evidence type="ECO:0000313" key="3">
    <source>
        <dbReference type="Proteomes" id="UP000006443"/>
    </source>
</evidence>
<keyword evidence="3" id="KW-1185">Reference proteome</keyword>
<comment type="caution">
    <text evidence="2">The sequence shown here is derived from an EMBL/GenBank/DDBJ whole genome shotgun (WGS) entry which is preliminary data.</text>
</comment>
<evidence type="ECO:0000259" key="1">
    <source>
        <dbReference type="Pfam" id="PF21545"/>
    </source>
</evidence>
<dbReference type="EMBL" id="ACJM01000002">
    <property type="protein sequence ID" value="EEG78710.1"/>
    <property type="molecule type" value="Genomic_DNA"/>
</dbReference>
<dbReference type="InterPro" id="IPR011990">
    <property type="entry name" value="TPR-like_helical_dom_sf"/>
</dbReference>
<accession>C0GDI9</accession>
<organism evidence="2 3">
    <name type="scientific">Dethiobacter alkaliphilus AHT 1</name>
    <dbReference type="NCBI Taxonomy" id="555088"/>
    <lineage>
        <taxon>Bacteria</taxon>
        <taxon>Bacillati</taxon>
        <taxon>Bacillota</taxon>
        <taxon>Dethiobacteria</taxon>
        <taxon>Dethiobacterales</taxon>
        <taxon>Dethiobacteraceae</taxon>
        <taxon>Dethiobacter</taxon>
    </lineage>
</organism>
<sequence>MGLRLPWEKTEEQLLCFASVDVLSLPQSGSRPVLGRDNRVQTTHNTGLETVALPPESKGDGGGYSFLNKLGLDKTKKEFINGIQALADKDLKKAAGFFRHVVSRDDALADAQFALALCGQNPQEQLQAIDRAWLQQTKFTQMFKKTGVQLCATFIACDGKQMRIMNDHPGLEIITAEIYQNHGKLEAAQRVLEISQHADLDIFRFSRGECLYRLHRYEEAIDLLRRLNDNPGLAAPACYLMGLSLEALGYISTAVQVYRNCLKTETYSTRLEMAMRIRLVVLLEQEEKQWMAQRERDRLAALQSAADNEKGTGLK</sequence>
<gene>
    <name evidence="2" type="ORF">DealDRAFT_0640</name>
</gene>
<evidence type="ECO:0000313" key="2">
    <source>
        <dbReference type="EMBL" id="EEG78710.1"/>
    </source>
</evidence>
<dbReference type="SUPFAM" id="SSF48452">
    <property type="entry name" value="TPR-like"/>
    <property type="match status" value="1"/>
</dbReference>
<name>C0GDI9_DETAL</name>
<dbReference type="RefSeq" id="WP_008514802.1">
    <property type="nucleotide sequence ID" value="NZ_ACJM01000002.1"/>
</dbReference>
<dbReference type="OrthoDB" id="983149at2"/>
<dbReference type="AlphaFoldDB" id="C0GDI9"/>
<protein>
    <recommendedName>
        <fullName evidence="1">ESX-1 secretion system protein EccA1-like N-terminal domain-containing protein</fullName>
    </recommendedName>
</protein>
<dbReference type="Proteomes" id="UP000006443">
    <property type="component" value="Unassembled WGS sequence"/>
</dbReference>
<proteinExistence type="predicted"/>